<dbReference type="Gene3D" id="2.60.40.420">
    <property type="entry name" value="Cupredoxins - blue copper proteins"/>
    <property type="match status" value="1"/>
</dbReference>
<dbReference type="AlphaFoldDB" id="A0A0F9S7R9"/>
<dbReference type="InterPro" id="IPR028871">
    <property type="entry name" value="BlueCu_1_BS"/>
</dbReference>
<evidence type="ECO:0000256" key="5">
    <source>
        <dbReference type="ARBA" id="ARBA00022764"/>
    </source>
</evidence>
<keyword evidence="3" id="KW-0813">Transport</keyword>
<feature type="domain" description="Blue (type 1) copper" evidence="8">
    <location>
        <begin position="27"/>
        <end position="107"/>
    </location>
</feature>
<dbReference type="SUPFAM" id="SSF49503">
    <property type="entry name" value="Cupredoxins"/>
    <property type="match status" value="1"/>
</dbReference>
<evidence type="ECO:0000256" key="4">
    <source>
        <dbReference type="ARBA" id="ARBA00022723"/>
    </source>
</evidence>
<dbReference type="InterPro" id="IPR008972">
    <property type="entry name" value="Cupredoxin"/>
</dbReference>
<dbReference type="PRINTS" id="PR00155">
    <property type="entry name" value="AMICYANIN"/>
</dbReference>
<reference evidence="9" key="1">
    <citation type="journal article" date="2015" name="Nature">
        <title>Complex archaea that bridge the gap between prokaryotes and eukaryotes.</title>
        <authorList>
            <person name="Spang A."/>
            <person name="Saw J.H."/>
            <person name="Jorgensen S.L."/>
            <person name="Zaremba-Niedzwiedzka K."/>
            <person name="Martijn J."/>
            <person name="Lind A.E."/>
            <person name="van Eijk R."/>
            <person name="Schleper C."/>
            <person name="Guy L."/>
            <person name="Ettema T.J."/>
        </authorList>
    </citation>
    <scope>NUCLEOTIDE SEQUENCE</scope>
</reference>
<keyword evidence="4" id="KW-0479">Metal-binding</keyword>
<protein>
    <recommendedName>
        <fullName evidence="8">Blue (type 1) copper domain-containing protein</fullName>
    </recommendedName>
</protein>
<proteinExistence type="predicted"/>
<keyword evidence="7" id="KW-0186">Copper</keyword>
<comment type="cofactor">
    <cofactor evidence="1">
        <name>Cu cation</name>
        <dbReference type="ChEBI" id="CHEBI:23378"/>
    </cofactor>
</comment>
<evidence type="ECO:0000256" key="6">
    <source>
        <dbReference type="ARBA" id="ARBA00022982"/>
    </source>
</evidence>
<keyword evidence="5" id="KW-0574">Periplasm</keyword>
<dbReference type="GO" id="GO:0009055">
    <property type="term" value="F:electron transfer activity"/>
    <property type="evidence" value="ECO:0007669"/>
    <property type="project" value="InterPro"/>
</dbReference>
<dbReference type="Pfam" id="PF00127">
    <property type="entry name" value="Copper-bind"/>
    <property type="match status" value="1"/>
</dbReference>
<evidence type="ECO:0000256" key="2">
    <source>
        <dbReference type="ARBA" id="ARBA00004418"/>
    </source>
</evidence>
<accession>A0A0F9S7R9</accession>
<name>A0A0F9S7R9_9ZZZZ</name>
<dbReference type="InterPro" id="IPR002386">
    <property type="entry name" value="Amicyanin/Pseudoazurin"/>
</dbReference>
<organism evidence="9">
    <name type="scientific">marine sediment metagenome</name>
    <dbReference type="NCBI Taxonomy" id="412755"/>
    <lineage>
        <taxon>unclassified sequences</taxon>
        <taxon>metagenomes</taxon>
        <taxon>ecological metagenomes</taxon>
    </lineage>
</organism>
<comment type="caution">
    <text evidence="9">The sequence shown here is derived from an EMBL/GenBank/DDBJ whole genome shotgun (WGS) entry which is preliminary data.</text>
</comment>
<evidence type="ECO:0000259" key="8">
    <source>
        <dbReference type="Pfam" id="PF00127"/>
    </source>
</evidence>
<gene>
    <name evidence="9" type="ORF">LCGC14_0505280</name>
</gene>
<evidence type="ECO:0000256" key="3">
    <source>
        <dbReference type="ARBA" id="ARBA00022448"/>
    </source>
</evidence>
<dbReference type="GO" id="GO:0042597">
    <property type="term" value="C:periplasmic space"/>
    <property type="evidence" value="ECO:0007669"/>
    <property type="project" value="UniProtKB-SubCell"/>
</dbReference>
<evidence type="ECO:0000256" key="7">
    <source>
        <dbReference type="ARBA" id="ARBA00023008"/>
    </source>
</evidence>
<evidence type="ECO:0000256" key="1">
    <source>
        <dbReference type="ARBA" id="ARBA00001935"/>
    </source>
</evidence>
<dbReference type="PROSITE" id="PS00196">
    <property type="entry name" value="COPPER_BLUE"/>
    <property type="match status" value="1"/>
</dbReference>
<keyword evidence="6" id="KW-0249">Electron transport</keyword>
<dbReference type="InterPro" id="IPR000923">
    <property type="entry name" value="BlueCu_1"/>
</dbReference>
<comment type="subcellular location">
    <subcellularLocation>
        <location evidence="2">Periplasm</location>
    </subcellularLocation>
</comment>
<dbReference type="GO" id="GO:0005507">
    <property type="term" value="F:copper ion binding"/>
    <property type="evidence" value="ECO:0007669"/>
    <property type="project" value="InterPro"/>
</dbReference>
<sequence length="140" mass="15130">MNIVKKSLAVATLATLFTSSIVFAKDVTVQAESTKFVPLVVNIEPGDTVDWTNMEIHNVNFMFQPDGAEDFKSEIGQNISRVFTKEGIYIYQCDPHIGLGMGGAVIVGEPSNLDALKAAKLQGGLGMVAKRAIKSVEKKK</sequence>
<dbReference type="EMBL" id="LAZR01000601">
    <property type="protein sequence ID" value="KKN63104.1"/>
    <property type="molecule type" value="Genomic_DNA"/>
</dbReference>
<evidence type="ECO:0000313" key="9">
    <source>
        <dbReference type="EMBL" id="KKN63104.1"/>
    </source>
</evidence>